<feature type="compositionally biased region" description="Basic and acidic residues" evidence="13">
    <location>
        <begin position="507"/>
        <end position="522"/>
    </location>
</feature>
<dbReference type="InterPro" id="IPR015943">
    <property type="entry name" value="WD40/YVTN_repeat-like_dom_sf"/>
</dbReference>
<keyword evidence="3" id="KW-0963">Cytoplasm</keyword>
<evidence type="ECO:0000256" key="6">
    <source>
        <dbReference type="ARBA" id="ARBA00022737"/>
    </source>
</evidence>
<keyword evidence="8" id="KW-0969">Cilium</keyword>
<feature type="repeat" description="WD" evidence="12">
    <location>
        <begin position="262"/>
        <end position="298"/>
    </location>
</feature>
<feature type="region of interest" description="Disordered" evidence="13">
    <location>
        <begin position="76"/>
        <end position="97"/>
    </location>
</feature>
<keyword evidence="15" id="KW-1185">Reference proteome</keyword>
<comment type="subcellular location">
    <subcellularLocation>
        <location evidence="1">Cytoplasm</location>
        <location evidence="1">Cytoskeleton</location>
        <location evidence="1">Cilium axoneme</location>
    </subcellularLocation>
</comment>
<dbReference type="PANTHER" id="PTHR12442:SF7">
    <property type="entry name" value="DYNEIN AXONEMAL INTERMEDIATE CHAIN 2"/>
    <property type="match status" value="1"/>
</dbReference>
<evidence type="ECO:0000256" key="11">
    <source>
        <dbReference type="ARBA" id="ARBA00023273"/>
    </source>
</evidence>
<evidence type="ECO:0000313" key="15">
    <source>
        <dbReference type="Proteomes" id="UP000820818"/>
    </source>
</evidence>
<dbReference type="PANTHER" id="PTHR12442">
    <property type="entry name" value="DYNEIN INTERMEDIATE CHAIN"/>
    <property type="match status" value="1"/>
</dbReference>
<dbReference type="InterPro" id="IPR050687">
    <property type="entry name" value="Dynein_IC"/>
</dbReference>
<keyword evidence="6" id="KW-0677">Repeat</keyword>
<keyword evidence="11" id="KW-0966">Cell projection</keyword>
<dbReference type="GO" id="GO:0005874">
    <property type="term" value="C:microtubule"/>
    <property type="evidence" value="ECO:0007669"/>
    <property type="project" value="UniProtKB-KW"/>
</dbReference>
<dbReference type="GO" id="GO:0045503">
    <property type="term" value="F:dynein light chain binding"/>
    <property type="evidence" value="ECO:0007669"/>
    <property type="project" value="TreeGrafter"/>
</dbReference>
<dbReference type="Pfam" id="PF00400">
    <property type="entry name" value="WD40"/>
    <property type="match status" value="1"/>
</dbReference>
<dbReference type="EMBL" id="WJBH02000007">
    <property type="protein sequence ID" value="KAI9556247.1"/>
    <property type="molecule type" value="Genomic_DNA"/>
</dbReference>
<dbReference type="SMART" id="SM00320">
    <property type="entry name" value="WD40"/>
    <property type="match status" value="6"/>
</dbReference>
<dbReference type="FunFam" id="2.130.10.10:FF:002027">
    <property type="entry name" value="Uncharacterized protein"/>
    <property type="match status" value="1"/>
</dbReference>
<dbReference type="Gene3D" id="2.130.10.10">
    <property type="entry name" value="YVTN repeat-like/Quinoprotein amine dehydrogenase"/>
    <property type="match status" value="2"/>
</dbReference>
<dbReference type="GO" id="GO:0003341">
    <property type="term" value="P:cilium movement"/>
    <property type="evidence" value="ECO:0007669"/>
    <property type="project" value="TreeGrafter"/>
</dbReference>
<name>A0AAD5PR53_9CRUS</name>
<keyword evidence="4 12" id="KW-0853">WD repeat</keyword>
<evidence type="ECO:0000256" key="9">
    <source>
        <dbReference type="ARBA" id="ARBA00023175"/>
    </source>
</evidence>
<evidence type="ECO:0000256" key="1">
    <source>
        <dbReference type="ARBA" id="ARBA00004430"/>
    </source>
</evidence>
<evidence type="ECO:0000256" key="8">
    <source>
        <dbReference type="ARBA" id="ARBA00023069"/>
    </source>
</evidence>
<feature type="region of interest" description="Disordered" evidence="13">
    <location>
        <begin position="507"/>
        <end position="526"/>
    </location>
</feature>
<evidence type="ECO:0000256" key="10">
    <source>
        <dbReference type="ARBA" id="ARBA00023212"/>
    </source>
</evidence>
<dbReference type="GO" id="GO:0045504">
    <property type="term" value="F:dynein heavy chain binding"/>
    <property type="evidence" value="ECO:0007669"/>
    <property type="project" value="TreeGrafter"/>
</dbReference>
<dbReference type="SUPFAM" id="SSF50978">
    <property type="entry name" value="WD40 repeat-like"/>
    <property type="match status" value="1"/>
</dbReference>
<evidence type="ECO:0000256" key="13">
    <source>
        <dbReference type="SAM" id="MobiDB-lite"/>
    </source>
</evidence>
<evidence type="ECO:0000256" key="7">
    <source>
        <dbReference type="ARBA" id="ARBA00023017"/>
    </source>
</evidence>
<gene>
    <name evidence="14" type="ORF">GHT06_018821</name>
</gene>
<dbReference type="PROSITE" id="PS50082">
    <property type="entry name" value="WD_REPEATS_2"/>
    <property type="match status" value="1"/>
</dbReference>
<dbReference type="InterPro" id="IPR036322">
    <property type="entry name" value="WD40_repeat_dom_sf"/>
</dbReference>
<dbReference type="GO" id="GO:0036157">
    <property type="term" value="C:outer dynein arm"/>
    <property type="evidence" value="ECO:0007669"/>
    <property type="project" value="TreeGrafter"/>
</dbReference>
<evidence type="ECO:0000256" key="4">
    <source>
        <dbReference type="ARBA" id="ARBA00022574"/>
    </source>
</evidence>
<evidence type="ECO:0008006" key="16">
    <source>
        <dbReference type="Google" id="ProtNLM"/>
    </source>
</evidence>
<protein>
    <recommendedName>
        <fullName evidence="16">EOG090X03UT</fullName>
    </recommendedName>
</protein>
<dbReference type="InterPro" id="IPR001680">
    <property type="entry name" value="WD40_rpt"/>
</dbReference>
<comment type="similarity">
    <text evidence="2">Belongs to the dynein intermediate chain family.</text>
</comment>
<evidence type="ECO:0000256" key="2">
    <source>
        <dbReference type="ARBA" id="ARBA00011059"/>
    </source>
</evidence>
<organism evidence="14 15">
    <name type="scientific">Daphnia sinensis</name>
    <dbReference type="NCBI Taxonomy" id="1820382"/>
    <lineage>
        <taxon>Eukaryota</taxon>
        <taxon>Metazoa</taxon>
        <taxon>Ecdysozoa</taxon>
        <taxon>Arthropoda</taxon>
        <taxon>Crustacea</taxon>
        <taxon>Branchiopoda</taxon>
        <taxon>Diplostraca</taxon>
        <taxon>Cladocera</taxon>
        <taxon>Anomopoda</taxon>
        <taxon>Daphniidae</taxon>
        <taxon>Daphnia</taxon>
        <taxon>Daphnia similis group</taxon>
    </lineage>
</organism>
<sequence>MDLTCVVRRDIKLLSKRKCNFSDAVLNPSQSVDIYPDSELTASFTIAKNKEIGVQCQACDLSALHINTDCASTENRGIHHKEGGWPRDVNPQESDQTARYRKKIEKDEAYSHAVLHLGQQMEHYIKQNNVFNIYEDYFTDAPDVPTPDPNPLRTLHLLKDPSPTRRAVTGLSWSPDGGTKLAAAYSDPFWKNLFDHKDNDSYIWNIERAVQPEIVLRSMSQLRSVSFNPRDQHILAGGSIYGAVGIWDVRKSQGPVECVPIDVGHSESVTSIIWSNSKAGGEFFSASGDGQVFWWDMRKLNAPIDALVLDPSATPRPENALSACCLEYDPSMPNKFLVGTRQGIVMNCNRRARTTAERIMCQYEAHLGPVHALHRHPQLPKIFLTVGDWTTNIWTEDIRDSPILTLRNQNVQLLAGAWSYTRPSVIFTAATDGALYLWDILAQRINPTLCSQVSESPLLSLSTQEQGKIMAVGSKDGRLSVIQISENLSTVTRNDKAALTSLLERETRREKTLEQRSKDGKSKQGAKASIVFHMAIASVAAASQGSLAVQQPQSPTSPSKKMFESLKETLQALHSKENTSNGESHEATGIEPSIDMMAAVDGQGSQINLSVSQPMESTVDQHLQTAEEAFFETMDQDLLSRGMEEKQQS</sequence>
<keyword evidence="10" id="KW-0206">Cytoskeleton</keyword>
<dbReference type="Proteomes" id="UP000820818">
    <property type="component" value="Linkage Group LG7"/>
</dbReference>
<evidence type="ECO:0000256" key="5">
    <source>
        <dbReference type="ARBA" id="ARBA00022701"/>
    </source>
</evidence>
<keyword evidence="5" id="KW-0493">Microtubule</keyword>
<evidence type="ECO:0000313" key="14">
    <source>
        <dbReference type="EMBL" id="KAI9556247.1"/>
    </source>
</evidence>
<evidence type="ECO:0000256" key="12">
    <source>
        <dbReference type="PROSITE-ProRule" id="PRU00221"/>
    </source>
</evidence>
<reference evidence="14 15" key="1">
    <citation type="submission" date="2022-05" db="EMBL/GenBank/DDBJ databases">
        <title>A multi-omics perspective on studying reproductive biology in Daphnia sinensis.</title>
        <authorList>
            <person name="Jia J."/>
        </authorList>
    </citation>
    <scope>NUCLEOTIDE SEQUENCE [LARGE SCALE GENOMIC DNA]</scope>
    <source>
        <strain evidence="14 15">WSL</strain>
    </source>
</reference>
<accession>A0AAD5PR53</accession>
<proteinExistence type="inferred from homology"/>
<dbReference type="GO" id="GO:0036158">
    <property type="term" value="P:outer dynein arm assembly"/>
    <property type="evidence" value="ECO:0007669"/>
    <property type="project" value="TreeGrafter"/>
</dbReference>
<comment type="caution">
    <text evidence="14">The sequence shown here is derived from an EMBL/GenBank/DDBJ whole genome shotgun (WGS) entry which is preliminary data.</text>
</comment>
<feature type="compositionally biased region" description="Basic and acidic residues" evidence="13">
    <location>
        <begin position="76"/>
        <end position="85"/>
    </location>
</feature>
<keyword evidence="9" id="KW-0505">Motor protein</keyword>
<keyword evidence="7" id="KW-0243">Dynein</keyword>
<evidence type="ECO:0000256" key="3">
    <source>
        <dbReference type="ARBA" id="ARBA00022490"/>
    </source>
</evidence>
<dbReference type="AlphaFoldDB" id="A0AAD5PR53"/>